<dbReference type="InterPro" id="IPR050101">
    <property type="entry name" value="CinA"/>
</dbReference>
<dbReference type="InterPro" id="IPR008136">
    <property type="entry name" value="CinA_C"/>
</dbReference>
<evidence type="ECO:0000313" key="4">
    <source>
        <dbReference type="Proteomes" id="UP001302494"/>
    </source>
</evidence>
<name>A0AA96GSX8_9BACT</name>
<dbReference type="Gene3D" id="3.90.950.20">
    <property type="entry name" value="CinA-like"/>
    <property type="match status" value="1"/>
</dbReference>
<dbReference type="EMBL" id="CP116968">
    <property type="protein sequence ID" value="WNM62981.1"/>
    <property type="molecule type" value="Genomic_DNA"/>
</dbReference>
<dbReference type="Proteomes" id="UP001302494">
    <property type="component" value="Chromosome"/>
</dbReference>
<dbReference type="Gene3D" id="3.30.70.2860">
    <property type="match status" value="1"/>
</dbReference>
<comment type="similarity">
    <text evidence="1">Belongs to the CinA family.</text>
</comment>
<dbReference type="Pfam" id="PF02464">
    <property type="entry name" value="CinA"/>
    <property type="match status" value="1"/>
</dbReference>
<dbReference type="InterPro" id="IPR036653">
    <property type="entry name" value="CinA-like_C"/>
</dbReference>
<dbReference type="HAMAP" id="MF_00226_B">
    <property type="entry name" value="CinA_B"/>
    <property type="match status" value="1"/>
</dbReference>
<dbReference type="KEGG" id="nneo:PQG83_04310"/>
<dbReference type="InterPro" id="IPR036425">
    <property type="entry name" value="MoaB/Mog-like_dom_sf"/>
</dbReference>
<accession>A0AA96GSX8</accession>
<dbReference type="SUPFAM" id="SSF53218">
    <property type="entry name" value="Molybdenum cofactor biosynthesis proteins"/>
    <property type="match status" value="1"/>
</dbReference>
<gene>
    <name evidence="3" type="ORF">PQG83_04310</name>
</gene>
<proteinExistence type="inferred from homology"/>
<dbReference type="SUPFAM" id="SSF142433">
    <property type="entry name" value="CinA-like"/>
    <property type="match status" value="1"/>
</dbReference>
<dbReference type="PIRSF" id="PIRSF006728">
    <property type="entry name" value="CinA"/>
    <property type="match status" value="1"/>
</dbReference>
<dbReference type="Gene3D" id="3.40.980.10">
    <property type="entry name" value="MoaB/Mog-like domain"/>
    <property type="match status" value="1"/>
</dbReference>
<keyword evidence="4" id="KW-1185">Reference proteome</keyword>
<dbReference type="NCBIfam" id="TIGR00199">
    <property type="entry name" value="PncC_domain"/>
    <property type="match status" value="1"/>
</dbReference>
<dbReference type="CDD" id="cd00885">
    <property type="entry name" value="cinA"/>
    <property type="match status" value="1"/>
</dbReference>
<dbReference type="InterPro" id="IPR001453">
    <property type="entry name" value="MoaB/Mog_dom"/>
</dbReference>
<dbReference type="AlphaFoldDB" id="A0AA96GSX8"/>
<dbReference type="SMART" id="SM00852">
    <property type="entry name" value="MoCF_biosynth"/>
    <property type="match status" value="1"/>
</dbReference>
<evidence type="ECO:0000313" key="3">
    <source>
        <dbReference type="EMBL" id="WNM62981.1"/>
    </source>
</evidence>
<dbReference type="InterPro" id="IPR008135">
    <property type="entry name" value="Competence-induced_CinA"/>
</dbReference>
<organism evidence="3 4">
    <name type="scientific">Candidatus Nitrospira neomarina</name>
    <dbReference type="NCBI Taxonomy" id="3020899"/>
    <lineage>
        <taxon>Bacteria</taxon>
        <taxon>Pseudomonadati</taxon>
        <taxon>Nitrospirota</taxon>
        <taxon>Nitrospiria</taxon>
        <taxon>Nitrospirales</taxon>
        <taxon>Nitrospiraceae</taxon>
        <taxon>Nitrospira</taxon>
    </lineage>
</organism>
<evidence type="ECO:0000256" key="1">
    <source>
        <dbReference type="HAMAP-Rule" id="MF_00226"/>
    </source>
</evidence>
<reference evidence="3 4" key="1">
    <citation type="submission" date="2023-01" db="EMBL/GenBank/DDBJ databases">
        <title>Cultivation and genomic characterization of new, ubiquitous marine nitrite-oxidizing bacteria from the Nitrospirales.</title>
        <authorList>
            <person name="Mueller A.J."/>
            <person name="Daebeler A."/>
            <person name="Herbold C.W."/>
            <person name="Kirkegaard R.H."/>
            <person name="Daims H."/>
        </authorList>
    </citation>
    <scope>NUCLEOTIDE SEQUENCE [LARGE SCALE GENOMIC DNA]</scope>
    <source>
        <strain evidence="3 4">DK</strain>
    </source>
</reference>
<protein>
    <recommendedName>
        <fullName evidence="1">CinA-like protein</fullName>
    </recommendedName>
</protein>
<dbReference type="PANTHER" id="PTHR13939">
    <property type="entry name" value="NICOTINAMIDE-NUCLEOTIDE AMIDOHYDROLASE PNCC"/>
    <property type="match status" value="1"/>
</dbReference>
<feature type="domain" description="MoaB/Mog" evidence="2">
    <location>
        <begin position="7"/>
        <end position="173"/>
    </location>
</feature>
<dbReference type="Pfam" id="PF00994">
    <property type="entry name" value="MoCF_biosynth"/>
    <property type="match status" value="1"/>
</dbReference>
<evidence type="ECO:0000259" key="2">
    <source>
        <dbReference type="SMART" id="SM00852"/>
    </source>
</evidence>
<sequence length="426" mass="46574">MKSLHADIIAVGSELLLGGRLDSNSVFVAHLLAECGIEVRKKISVGDQKRDIQEALRFSLKRAHVIILTGGLGSTFDDCTREAVAATLHCPLIRRKKAYDHLKACYRRFGRPVTPLLARQAFLPSRAMMLANTVGTAPGFLMRSGQSVIIALPGVPREAKVMMVSQVQPILRKLFHSNRRYWQHTFQTFGLPETDVQRHLNPVLKDYGSIQFGILASPRGVMVTVSCWVFGGPLSSVKEMSPFFPEWDHLILRIRDCLGPWLFSEGERTMEEIVGEVLRARSWTIAVAESCTGGLVAHRLTGVPGSSRYVNRGVVSYSNEAKRELVGVPASTLRRYGAVSAQVAVAMAKGIRMGSRVDVGVGVTGIAGPGGGTLNKPVGLVYGAIDGPQGPQSQCWRFHGDRAEITLKTSQAVLDLIRRYANESVF</sequence>
<dbReference type="NCBIfam" id="TIGR00200">
    <property type="entry name" value="cinA_nterm"/>
    <property type="match status" value="1"/>
</dbReference>
<dbReference type="RefSeq" id="WP_312747178.1">
    <property type="nucleotide sequence ID" value="NZ_CP116968.1"/>
</dbReference>
<dbReference type="PANTHER" id="PTHR13939:SF0">
    <property type="entry name" value="NMN AMIDOHYDROLASE-LIKE PROTEIN YFAY"/>
    <property type="match status" value="1"/>
</dbReference>